<dbReference type="HAMAP" id="MF_00171">
    <property type="entry name" value="TruA"/>
    <property type="match status" value="1"/>
</dbReference>
<proteinExistence type="inferred from homology"/>
<dbReference type="InterPro" id="IPR020095">
    <property type="entry name" value="PsdUridine_synth_TruA_C"/>
</dbReference>
<organism evidence="9 10">
    <name type="scientific">Seongchinamella sediminis</name>
    <dbReference type="NCBI Taxonomy" id="2283635"/>
    <lineage>
        <taxon>Bacteria</taxon>
        <taxon>Pseudomonadati</taxon>
        <taxon>Pseudomonadota</taxon>
        <taxon>Gammaproteobacteria</taxon>
        <taxon>Cellvibrionales</taxon>
        <taxon>Halieaceae</taxon>
        <taxon>Seongchinamella</taxon>
    </lineage>
</organism>
<evidence type="ECO:0000256" key="7">
    <source>
        <dbReference type="RuleBase" id="RU003792"/>
    </source>
</evidence>
<comment type="catalytic activity">
    <reaction evidence="4 7">
        <text>uridine(38/39/40) in tRNA = pseudouridine(38/39/40) in tRNA</text>
        <dbReference type="Rhea" id="RHEA:22376"/>
        <dbReference type="Rhea" id="RHEA-COMP:10085"/>
        <dbReference type="Rhea" id="RHEA-COMP:10087"/>
        <dbReference type="ChEBI" id="CHEBI:65314"/>
        <dbReference type="ChEBI" id="CHEBI:65315"/>
        <dbReference type="EC" id="5.4.99.12"/>
    </reaction>
</comment>
<dbReference type="InterPro" id="IPR001406">
    <property type="entry name" value="PsdUridine_synth_TruA"/>
</dbReference>
<comment type="caution">
    <text evidence="4">Lacks conserved residue(s) required for the propagation of feature annotation.</text>
</comment>
<evidence type="ECO:0000256" key="4">
    <source>
        <dbReference type="HAMAP-Rule" id="MF_00171"/>
    </source>
</evidence>
<feature type="active site" description="Nucleophile" evidence="4 5">
    <location>
        <position position="62"/>
    </location>
</feature>
<dbReference type="Gene3D" id="3.30.70.580">
    <property type="entry name" value="Pseudouridine synthase I, catalytic domain, N-terminal subdomain"/>
    <property type="match status" value="1"/>
</dbReference>
<keyword evidence="2 4" id="KW-0819">tRNA processing</keyword>
<dbReference type="Proteomes" id="UP000265509">
    <property type="component" value="Unassembled WGS sequence"/>
</dbReference>
<comment type="function">
    <text evidence="4">Formation of pseudouridine at positions 38, 39 and 40 in the anticodon stem and loop of transfer RNAs.</text>
</comment>
<evidence type="ECO:0000259" key="8">
    <source>
        <dbReference type="Pfam" id="PF01416"/>
    </source>
</evidence>
<dbReference type="FunFam" id="3.30.70.580:FF:000001">
    <property type="entry name" value="tRNA pseudouridine synthase A"/>
    <property type="match status" value="1"/>
</dbReference>
<feature type="domain" description="Pseudouridine synthase I TruA alpha/beta" evidence="8">
    <location>
        <begin position="17"/>
        <end position="113"/>
    </location>
</feature>
<dbReference type="InterPro" id="IPR020094">
    <property type="entry name" value="TruA/RsuA/RluB/E/F_N"/>
</dbReference>
<dbReference type="PANTHER" id="PTHR11142:SF0">
    <property type="entry name" value="TRNA PSEUDOURIDINE SYNTHASE-LIKE 1"/>
    <property type="match status" value="1"/>
</dbReference>
<dbReference type="SUPFAM" id="SSF55120">
    <property type="entry name" value="Pseudouridine synthase"/>
    <property type="match status" value="1"/>
</dbReference>
<name>A0A3L7E3A9_9GAMM</name>
<feature type="binding site" evidence="4 6">
    <location>
        <position position="120"/>
    </location>
    <ligand>
        <name>substrate</name>
    </ligand>
</feature>
<dbReference type="EMBL" id="QRAN01000004">
    <property type="protein sequence ID" value="RLQ22881.1"/>
    <property type="molecule type" value="Genomic_DNA"/>
</dbReference>
<dbReference type="OrthoDB" id="9811823at2"/>
<dbReference type="NCBIfam" id="TIGR00071">
    <property type="entry name" value="hisT_truA"/>
    <property type="match status" value="1"/>
</dbReference>
<sequence>MSADPLPAGSRIACRVEYNGARYNGWQSQPHLDVITVQQEVEAALSTVANAPVRVHCAGRTDTGVHGHCQIVHFDAPVARAPKAWVLGSNASMAADVRLHWATAVADDFHARFSAVSRRYRYLIANTPVRPAMLGGQVSWYRYPLDAGLMHRSARSLLGEQDFSAFRAAACQSSTPMRNVEAVSVTRRGDLLVVDIQANAFLHHMVRNIVGSLLAVGSGRQPETWIAELLAGGDRALAADTAPPDGLYLVDVLYPARFGLPATPYGPLLLAPMAGAP</sequence>
<dbReference type="AlphaFoldDB" id="A0A3L7E3A9"/>
<dbReference type="InterPro" id="IPR020097">
    <property type="entry name" value="PsdUridine_synth_TruA_a/b_dom"/>
</dbReference>
<comment type="similarity">
    <text evidence="1 4 7">Belongs to the tRNA pseudouridine synthase TruA family.</text>
</comment>
<dbReference type="EC" id="5.4.99.12" evidence="4"/>
<evidence type="ECO:0000256" key="6">
    <source>
        <dbReference type="PIRSR" id="PIRSR001430-2"/>
    </source>
</evidence>
<evidence type="ECO:0000256" key="2">
    <source>
        <dbReference type="ARBA" id="ARBA00022694"/>
    </source>
</evidence>
<feature type="domain" description="Pseudouridine synthase I TruA alpha/beta" evidence="8">
    <location>
        <begin position="154"/>
        <end position="255"/>
    </location>
</feature>
<keyword evidence="3 4" id="KW-0413">Isomerase</keyword>
<keyword evidence="10" id="KW-1185">Reference proteome</keyword>
<reference evidence="9 10" key="1">
    <citation type="submission" date="2018-07" db="EMBL/GenBank/DDBJ databases">
        <title>Halioglobus sp. genome submission.</title>
        <authorList>
            <person name="Ye M.-Q."/>
            <person name="Du Z.-J."/>
        </authorList>
    </citation>
    <scope>NUCLEOTIDE SEQUENCE [LARGE SCALE GENOMIC DNA]</scope>
    <source>
        <strain evidence="9 10">U0301</strain>
    </source>
</reference>
<evidence type="ECO:0000313" key="9">
    <source>
        <dbReference type="EMBL" id="RLQ22881.1"/>
    </source>
</evidence>
<evidence type="ECO:0000313" key="10">
    <source>
        <dbReference type="Proteomes" id="UP000265509"/>
    </source>
</evidence>
<evidence type="ECO:0000256" key="3">
    <source>
        <dbReference type="ARBA" id="ARBA00023235"/>
    </source>
</evidence>
<gene>
    <name evidence="4 9" type="primary">truA</name>
    <name evidence="9" type="ORF">DWB85_05395</name>
</gene>
<dbReference type="Pfam" id="PF01416">
    <property type="entry name" value="PseudoU_synth_1"/>
    <property type="match status" value="2"/>
</dbReference>
<dbReference type="CDD" id="cd02570">
    <property type="entry name" value="PseudoU_synth_EcTruA"/>
    <property type="match status" value="1"/>
</dbReference>
<protein>
    <recommendedName>
        <fullName evidence="4">tRNA pseudouridine synthase A</fullName>
        <ecNumber evidence="4">5.4.99.12</ecNumber>
    </recommendedName>
    <alternativeName>
        <fullName evidence="4">tRNA pseudouridine(38-40) synthase</fullName>
    </alternativeName>
    <alternativeName>
        <fullName evidence="4">tRNA pseudouridylate synthase I</fullName>
    </alternativeName>
    <alternativeName>
        <fullName evidence="4">tRNA-uridine isomerase I</fullName>
    </alternativeName>
</protein>
<dbReference type="PANTHER" id="PTHR11142">
    <property type="entry name" value="PSEUDOURIDYLATE SYNTHASE"/>
    <property type="match status" value="1"/>
</dbReference>
<comment type="caution">
    <text evidence="9">The sequence shown here is derived from an EMBL/GenBank/DDBJ whole genome shotgun (WGS) entry which is preliminary data.</text>
</comment>
<comment type="subunit">
    <text evidence="4">Homodimer.</text>
</comment>
<dbReference type="GO" id="GO:0031119">
    <property type="term" value="P:tRNA pseudouridine synthesis"/>
    <property type="evidence" value="ECO:0007669"/>
    <property type="project" value="UniProtKB-UniRule"/>
</dbReference>
<evidence type="ECO:0000256" key="1">
    <source>
        <dbReference type="ARBA" id="ARBA00009375"/>
    </source>
</evidence>
<dbReference type="GO" id="GO:0160147">
    <property type="term" value="F:tRNA pseudouridine(38-40) synthase activity"/>
    <property type="evidence" value="ECO:0007669"/>
    <property type="project" value="UniProtKB-EC"/>
</dbReference>
<evidence type="ECO:0000256" key="5">
    <source>
        <dbReference type="PIRSR" id="PIRSR001430-1"/>
    </source>
</evidence>
<dbReference type="Gene3D" id="3.30.70.660">
    <property type="entry name" value="Pseudouridine synthase I, catalytic domain, C-terminal subdomain"/>
    <property type="match status" value="1"/>
</dbReference>
<dbReference type="InterPro" id="IPR020103">
    <property type="entry name" value="PsdUridine_synth_cat_dom_sf"/>
</dbReference>
<accession>A0A3L7E3A9</accession>
<dbReference type="PIRSF" id="PIRSF001430">
    <property type="entry name" value="tRNA_psdUrid_synth"/>
    <property type="match status" value="1"/>
</dbReference>
<dbReference type="GO" id="GO:0003723">
    <property type="term" value="F:RNA binding"/>
    <property type="evidence" value="ECO:0007669"/>
    <property type="project" value="InterPro"/>
</dbReference>